<proteinExistence type="predicted"/>
<accession>A0A151IUV3</accession>
<sequence length="74" mass="8707">MELQRSALEKTRNRKKEERERQIGSMETPLAIVHYAQCSMVSRNHDYESPRCSGLTFPRYESRLSIYLTGKLTK</sequence>
<evidence type="ECO:0000256" key="1">
    <source>
        <dbReference type="SAM" id="MobiDB-lite"/>
    </source>
</evidence>
<feature type="compositionally biased region" description="Basic and acidic residues" evidence="1">
    <location>
        <begin position="7"/>
        <end position="22"/>
    </location>
</feature>
<gene>
    <name evidence="2" type="ORF">ALC57_16804</name>
</gene>
<organism evidence="2 3">
    <name type="scientific">Trachymyrmex cornetzi</name>
    <dbReference type="NCBI Taxonomy" id="471704"/>
    <lineage>
        <taxon>Eukaryota</taxon>
        <taxon>Metazoa</taxon>
        <taxon>Ecdysozoa</taxon>
        <taxon>Arthropoda</taxon>
        <taxon>Hexapoda</taxon>
        <taxon>Insecta</taxon>
        <taxon>Pterygota</taxon>
        <taxon>Neoptera</taxon>
        <taxon>Endopterygota</taxon>
        <taxon>Hymenoptera</taxon>
        <taxon>Apocrita</taxon>
        <taxon>Aculeata</taxon>
        <taxon>Formicoidea</taxon>
        <taxon>Formicidae</taxon>
        <taxon>Myrmicinae</taxon>
        <taxon>Trachymyrmex</taxon>
    </lineage>
</organism>
<reference evidence="2 3" key="1">
    <citation type="submission" date="2015-09" db="EMBL/GenBank/DDBJ databases">
        <title>Trachymyrmex cornetzi WGS genome.</title>
        <authorList>
            <person name="Nygaard S."/>
            <person name="Hu H."/>
            <person name="Boomsma J."/>
            <person name="Zhang G."/>
        </authorList>
    </citation>
    <scope>NUCLEOTIDE SEQUENCE [LARGE SCALE GENOMIC DNA]</scope>
    <source>
        <strain evidence="2">Tcor2-1</strain>
        <tissue evidence="2">Whole body</tissue>
    </source>
</reference>
<protein>
    <submittedName>
        <fullName evidence="2">Uncharacterized protein</fullName>
    </submittedName>
</protein>
<feature type="region of interest" description="Disordered" evidence="1">
    <location>
        <begin position="1"/>
        <end position="26"/>
    </location>
</feature>
<dbReference type="AlphaFoldDB" id="A0A151IUV3"/>
<keyword evidence="3" id="KW-1185">Reference proteome</keyword>
<dbReference type="Proteomes" id="UP000078492">
    <property type="component" value="Unassembled WGS sequence"/>
</dbReference>
<evidence type="ECO:0000313" key="3">
    <source>
        <dbReference type="Proteomes" id="UP000078492"/>
    </source>
</evidence>
<name>A0A151IUV3_9HYME</name>
<evidence type="ECO:0000313" key="2">
    <source>
        <dbReference type="EMBL" id="KYN11055.1"/>
    </source>
</evidence>
<dbReference type="EMBL" id="KQ980960">
    <property type="protein sequence ID" value="KYN11055.1"/>
    <property type="molecule type" value="Genomic_DNA"/>
</dbReference>